<dbReference type="EMBL" id="PQVF01000002">
    <property type="protein sequence ID" value="POY38405.1"/>
    <property type="molecule type" value="Genomic_DNA"/>
</dbReference>
<evidence type="ECO:0000313" key="2">
    <source>
        <dbReference type="Proteomes" id="UP000236893"/>
    </source>
</evidence>
<gene>
    <name evidence="1" type="ORF">C3K47_03120</name>
</gene>
<dbReference type="OrthoDB" id="757351at2"/>
<proteinExistence type="predicted"/>
<organism evidence="1 2">
    <name type="scientific">Solitalea longa</name>
    <dbReference type="NCBI Taxonomy" id="2079460"/>
    <lineage>
        <taxon>Bacteria</taxon>
        <taxon>Pseudomonadati</taxon>
        <taxon>Bacteroidota</taxon>
        <taxon>Sphingobacteriia</taxon>
        <taxon>Sphingobacteriales</taxon>
        <taxon>Sphingobacteriaceae</taxon>
        <taxon>Solitalea</taxon>
    </lineage>
</organism>
<dbReference type="AlphaFoldDB" id="A0A2S5A780"/>
<comment type="caution">
    <text evidence="1">The sequence shown here is derived from an EMBL/GenBank/DDBJ whole genome shotgun (WGS) entry which is preliminary data.</text>
</comment>
<dbReference type="PROSITE" id="PS51257">
    <property type="entry name" value="PROKAR_LIPOPROTEIN"/>
    <property type="match status" value="1"/>
</dbReference>
<dbReference type="RefSeq" id="WP_103787640.1">
    <property type="nucleotide sequence ID" value="NZ_PQVF01000002.1"/>
</dbReference>
<keyword evidence="2" id="KW-1185">Reference proteome</keyword>
<sequence length="300" mass="33947">MKSKLIATVILFFTVTSCQKSQTLTGELDVEPTKAANQKSVEALPIVCTQIPTELKYGDATFAFEYATGSSTLTKVTISKAGTIKRVISLQYNRSLKPIRINVTDGAGVLSHYYKFTYSTVIPALSKTELYKGNGTLIGNLLTTYNANGTINKYDPPADCGQYDSDDYLRFTYKAANNFNLEQMWEVTDPYMDNQAYFFESYDTKSGIFKHVKYIDWLCNNINERAVDGPFFIFNNQNNVLSQDFWFNDNIMYESSYSFTYDNCGYPVSGVASVQFHNTTYPENDPPAEIRNISVKYKSL</sequence>
<name>A0A2S5A780_9SPHI</name>
<evidence type="ECO:0000313" key="1">
    <source>
        <dbReference type="EMBL" id="POY38405.1"/>
    </source>
</evidence>
<dbReference type="Proteomes" id="UP000236893">
    <property type="component" value="Unassembled WGS sequence"/>
</dbReference>
<reference evidence="1 2" key="1">
    <citation type="submission" date="2018-01" db="EMBL/GenBank/DDBJ databases">
        <authorList>
            <person name="Gaut B.S."/>
            <person name="Morton B.R."/>
            <person name="Clegg M.T."/>
            <person name="Duvall M.R."/>
        </authorList>
    </citation>
    <scope>NUCLEOTIDE SEQUENCE [LARGE SCALE GENOMIC DNA]</scope>
    <source>
        <strain evidence="1 2">HR-AV</strain>
    </source>
</reference>
<protein>
    <submittedName>
        <fullName evidence="1">Uncharacterized protein</fullName>
    </submittedName>
</protein>
<accession>A0A2S5A780</accession>